<dbReference type="Gene3D" id="1.10.510.10">
    <property type="entry name" value="Transferase(Phosphotransferase) domain 1"/>
    <property type="match status" value="1"/>
</dbReference>
<reference evidence="8 9" key="1">
    <citation type="submission" date="2021-04" db="EMBL/GenBank/DDBJ databases">
        <title>Genome analysis of Polyangium sp.</title>
        <authorList>
            <person name="Li Y."/>
            <person name="Wang J."/>
        </authorList>
    </citation>
    <scope>NUCLEOTIDE SEQUENCE [LARGE SCALE GENOMIC DNA]</scope>
    <source>
        <strain evidence="8 9">SDU14</strain>
    </source>
</reference>
<dbReference type="RefSeq" id="WP_272424458.1">
    <property type="nucleotide sequence ID" value="NZ_JAGTJJ010000038.1"/>
</dbReference>
<name>A0A9X3XE30_9BACT</name>
<dbReference type="PANTHER" id="PTHR43289:SF34">
    <property type="entry name" value="SERINE_THREONINE-PROTEIN KINASE YBDM-RELATED"/>
    <property type="match status" value="1"/>
</dbReference>
<keyword evidence="1" id="KW-0808">Transferase</keyword>
<evidence type="ECO:0000313" key="9">
    <source>
        <dbReference type="Proteomes" id="UP001151081"/>
    </source>
</evidence>
<dbReference type="InterPro" id="IPR000719">
    <property type="entry name" value="Prot_kinase_dom"/>
</dbReference>
<accession>A0A9X3XE30</accession>
<keyword evidence="4 6" id="KW-0067">ATP-binding</keyword>
<dbReference type="Gene3D" id="1.10.10.1320">
    <property type="entry name" value="Anti-sigma factor, zinc-finger domain"/>
    <property type="match status" value="1"/>
</dbReference>
<dbReference type="SUPFAM" id="SSF48452">
    <property type="entry name" value="TPR-like"/>
    <property type="match status" value="2"/>
</dbReference>
<dbReference type="InterPro" id="IPR011990">
    <property type="entry name" value="TPR-like_helical_dom_sf"/>
</dbReference>
<dbReference type="InterPro" id="IPR008271">
    <property type="entry name" value="Ser/Thr_kinase_AS"/>
</dbReference>
<evidence type="ECO:0000256" key="4">
    <source>
        <dbReference type="ARBA" id="ARBA00022840"/>
    </source>
</evidence>
<comment type="caution">
    <text evidence="8">The sequence shown here is derived from an EMBL/GenBank/DDBJ whole genome shotgun (WGS) entry which is preliminary data.</text>
</comment>
<dbReference type="PANTHER" id="PTHR43289">
    <property type="entry name" value="MITOGEN-ACTIVATED PROTEIN KINASE KINASE KINASE 20-RELATED"/>
    <property type="match status" value="1"/>
</dbReference>
<proteinExistence type="predicted"/>
<evidence type="ECO:0000256" key="1">
    <source>
        <dbReference type="ARBA" id="ARBA00022679"/>
    </source>
</evidence>
<dbReference type="InterPro" id="IPR027383">
    <property type="entry name" value="Znf_put"/>
</dbReference>
<dbReference type="EMBL" id="JAGTJJ010000038">
    <property type="protein sequence ID" value="MDC3986396.1"/>
    <property type="molecule type" value="Genomic_DNA"/>
</dbReference>
<dbReference type="SMART" id="SM00028">
    <property type="entry name" value="TPR"/>
    <property type="match status" value="7"/>
</dbReference>
<dbReference type="PROSITE" id="PS50005">
    <property type="entry name" value="TPR"/>
    <property type="match status" value="1"/>
</dbReference>
<dbReference type="Pfam" id="PF00069">
    <property type="entry name" value="Pkinase"/>
    <property type="match status" value="1"/>
</dbReference>
<evidence type="ECO:0000256" key="3">
    <source>
        <dbReference type="ARBA" id="ARBA00022777"/>
    </source>
</evidence>
<keyword evidence="9" id="KW-1185">Reference proteome</keyword>
<dbReference type="PROSITE" id="PS00108">
    <property type="entry name" value="PROTEIN_KINASE_ST"/>
    <property type="match status" value="1"/>
</dbReference>
<dbReference type="Gene3D" id="1.25.40.10">
    <property type="entry name" value="Tetratricopeptide repeat domain"/>
    <property type="match status" value="2"/>
</dbReference>
<protein>
    <submittedName>
        <fullName evidence="8">Tetratricopeptide repeat protein</fullName>
    </submittedName>
</protein>
<evidence type="ECO:0000256" key="6">
    <source>
        <dbReference type="PROSITE-ProRule" id="PRU10141"/>
    </source>
</evidence>
<evidence type="ECO:0000256" key="2">
    <source>
        <dbReference type="ARBA" id="ARBA00022741"/>
    </source>
</evidence>
<dbReference type="InterPro" id="IPR019734">
    <property type="entry name" value="TPR_rpt"/>
</dbReference>
<feature type="repeat" description="TPR" evidence="5">
    <location>
        <begin position="871"/>
        <end position="904"/>
    </location>
</feature>
<dbReference type="CDD" id="cd14014">
    <property type="entry name" value="STKc_PknB_like"/>
    <property type="match status" value="1"/>
</dbReference>
<keyword evidence="2 6" id="KW-0547">Nucleotide-binding</keyword>
<dbReference type="AlphaFoldDB" id="A0A9X3XE30"/>
<dbReference type="InterPro" id="IPR017441">
    <property type="entry name" value="Protein_kinase_ATP_BS"/>
</dbReference>
<dbReference type="Pfam" id="PF13490">
    <property type="entry name" value="zf-HC2"/>
    <property type="match status" value="1"/>
</dbReference>
<evidence type="ECO:0000259" key="7">
    <source>
        <dbReference type="PROSITE" id="PS50011"/>
    </source>
</evidence>
<dbReference type="GO" id="GO:0005524">
    <property type="term" value="F:ATP binding"/>
    <property type="evidence" value="ECO:0007669"/>
    <property type="project" value="UniProtKB-UniRule"/>
</dbReference>
<dbReference type="Proteomes" id="UP001151081">
    <property type="component" value="Unassembled WGS sequence"/>
</dbReference>
<sequence length="964" mass="104161">MSCLNENTVIAFVEGLLEPEAARRLEAHAASCPACRRLLSELAKGISRVDPELFGDTPSADHEAFGDGGEAQEELTRGALVGRYIVLGTLGSGGMGVVYAAYDPELDRKVALKLLRPELTGRSQDLRSRMMREAQALARLSHPNVVAVHDAGTFRESVFLAMELIDGVTLGAWLSQRARPWREVVETFAKAGRGLAAAHAAGFVHRDFKPANVLVSEDGRVRVVDFGLVRAGSSEKESDPGALAAEGESVNRRAGAALTQTGAVLGTPAYMAPEQFERETVDARADQWSFCAALFEALYGQRPFTANTRETVLEEAPKGKLVLPPRAPHAPAFLLRALERGLRLSPEDRFSSMEALLAALTMDPERAWRKRALVAAGAFVLGLGVFGATRLRPPPAPLCQGAPAKLAEAWSEEKKQALRDRFAATGLAFAEDTWVEASRALDAYGRGWVAMHTEACEATRVRGEQSDEVLSLRMLCLDRRLAELRAMTDVLSSADAKGVTKAVEATAGLTGLSICADVEALRTPVRAPEGKEEAAAAREIEEALAQARARSQLGQYPEALAIASKAATRAGTLGHLPTEAEAQEMLGSVRLSAVDPKAAEQSLRTAFAAAVAGRHDRIAARAAIELVFVVGSQLFRFEDAGEWAYHAEAALRRAGGDPELDAQLQANRGSLLYNKGDFAGARREYELSLATREKVYGPEHRQVVQSLDLVAMTATVQGDFAESARLTRRSVELSSKLFGTRHPAYGESLNRMGRGLLQQGRYAEALPVLEEALVVIEAARGPDHPHVGTVLIPLGDVKRKLRRYAESLLAFKRARVIFEAVDSARPFVADCAAGMGDTHKEMGKLEEALAFQREALAIREEVFGAEHEQVGASLLSIGQVLLERGQAKEALGRFTRALELWEKANGPDFIDNADALVGMGEALLLLHEGKKAIVHLERAETLLEKRAGNRELLARAQNALARAR</sequence>
<feature type="domain" description="Protein kinase" evidence="7">
    <location>
        <begin position="84"/>
        <end position="361"/>
    </location>
</feature>
<keyword evidence="3" id="KW-0418">Kinase</keyword>
<dbReference type="GO" id="GO:0004674">
    <property type="term" value="F:protein serine/threonine kinase activity"/>
    <property type="evidence" value="ECO:0007669"/>
    <property type="project" value="TreeGrafter"/>
</dbReference>
<gene>
    <name evidence="8" type="ORF">KEG57_38325</name>
</gene>
<evidence type="ECO:0000256" key="5">
    <source>
        <dbReference type="PROSITE-ProRule" id="PRU00339"/>
    </source>
</evidence>
<organism evidence="8 9">
    <name type="scientific">Polyangium jinanense</name>
    <dbReference type="NCBI Taxonomy" id="2829994"/>
    <lineage>
        <taxon>Bacteria</taxon>
        <taxon>Pseudomonadati</taxon>
        <taxon>Myxococcota</taxon>
        <taxon>Polyangia</taxon>
        <taxon>Polyangiales</taxon>
        <taxon>Polyangiaceae</taxon>
        <taxon>Polyangium</taxon>
    </lineage>
</organism>
<dbReference type="Pfam" id="PF13424">
    <property type="entry name" value="TPR_12"/>
    <property type="match status" value="3"/>
</dbReference>
<dbReference type="SUPFAM" id="SSF56112">
    <property type="entry name" value="Protein kinase-like (PK-like)"/>
    <property type="match status" value="1"/>
</dbReference>
<dbReference type="InterPro" id="IPR011009">
    <property type="entry name" value="Kinase-like_dom_sf"/>
</dbReference>
<feature type="binding site" evidence="6">
    <location>
        <position position="113"/>
    </location>
    <ligand>
        <name>ATP</name>
        <dbReference type="ChEBI" id="CHEBI:30616"/>
    </ligand>
</feature>
<dbReference type="Gene3D" id="3.30.200.20">
    <property type="entry name" value="Phosphorylase Kinase, domain 1"/>
    <property type="match status" value="1"/>
</dbReference>
<dbReference type="PROSITE" id="PS00107">
    <property type="entry name" value="PROTEIN_KINASE_ATP"/>
    <property type="match status" value="1"/>
</dbReference>
<dbReference type="InterPro" id="IPR041916">
    <property type="entry name" value="Anti_sigma_zinc_sf"/>
</dbReference>
<evidence type="ECO:0000313" key="8">
    <source>
        <dbReference type="EMBL" id="MDC3986396.1"/>
    </source>
</evidence>
<dbReference type="PROSITE" id="PS50011">
    <property type="entry name" value="PROTEIN_KINASE_DOM"/>
    <property type="match status" value="1"/>
</dbReference>
<keyword evidence="5" id="KW-0802">TPR repeat</keyword>